<evidence type="ECO:0000256" key="1">
    <source>
        <dbReference type="SAM" id="MobiDB-lite"/>
    </source>
</evidence>
<keyword evidence="3" id="KW-1185">Reference proteome</keyword>
<sequence>SSDDDGANETTAGSAAVRAAPSATPDDARIIGLSFCQRPNACRGMGGVIDDAAPSVASRVVACRHNISLIMSSGHLRRQVDGRRLIADPLGGADLSFKIRNKTRMPRVFVAYASRHFVEAESVAADDAADIGLEGMLCFETTAGVAVSGDDTAHSPNLHDGDTLRYIWIYAGDEGEKERQRRTTWGSTGQLPGSEILRLSALAVGCRAKLVFVMLGGKSVQTPSRARLETDAKVGAQRGNGPARTRNGKCRLGVSCAGSDTRAAARISYGAGFVVNEVVRYLYSRDDETEVFGELFSLEDASSSSLSTPDD</sequence>
<evidence type="ECO:0000313" key="2">
    <source>
        <dbReference type="EMBL" id="EJK76351.1"/>
    </source>
</evidence>
<comment type="caution">
    <text evidence="2">The sequence shown here is derived from an EMBL/GenBank/DDBJ whole genome shotgun (WGS) entry which is preliminary data.</text>
</comment>
<proteinExistence type="predicted"/>
<accession>K0TMM0</accession>
<feature type="region of interest" description="Disordered" evidence="1">
    <location>
        <begin position="1"/>
        <end position="21"/>
    </location>
</feature>
<protein>
    <submittedName>
        <fullName evidence="2">Uncharacterized protein</fullName>
    </submittedName>
</protein>
<gene>
    <name evidence="2" type="ORF">THAOC_01888</name>
</gene>
<feature type="non-terminal residue" evidence="2">
    <location>
        <position position="1"/>
    </location>
</feature>
<organism evidence="2 3">
    <name type="scientific">Thalassiosira oceanica</name>
    <name type="common">Marine diatom</name>
    <dbReference type="NCBI Taxonomy" id="159749"/>
    <lineage>
        <taxon>Eukaryota</taxon>
        <taxon>Sar</taxon>
        <taxon>Stramenopiles</taxon>
        <taxon>Ochrophyta</taxon>
        <taxon>Bacillariophyta</taxon>
        <taxon>Coscinodiscophyceae</taxon>
        <taxon>Thalassiosirophycidae</taxon>
        <taxon>Thalassiosirales</taxon>
        <taxon>Thalassiosiraceae</taxon>
        <taxon>Thalassiosira</taxon>
    </lineage>
</organism>
<dbReference type="EMBL" id="AGNL01002269">
    <property type="protein sequence ID" value="EJK76351.1"/>
    <property type="molecule type" value="Genomic_DNA"/>
</dbReference>
<evidence type="ECO:0000313" key="3">
    <source>
        <dbReference type="Proteomes" id="UP000266841"/>
    </source>
</evidence>
<name>K0TMM0_THAOC</name>
<dbReference type="OrthoDB" id="442921at2759"/>
<feature type="compositionally biased region" description="Low complexity" evidence="1">
    <location>
        <begin position="10"/>
        <end position="21"/>
    </location>
</feature>
<dbReference type="Proteomes" id="UP000266841">
    <property type="component" value="Unassembled WGS sequence"/>
</dbReference>
<reference evidence="2 3" key="1">
    <citation type="journal article" date="2012" name="Genome Biol.">
        <title>Genome and low-iron response of an oceanic diatom adapted to chronic iron limitation.</title>
        <authorList>
            <person name="Lommer M."/>
            <person name="Specht M."/>
            <person name="Roy A.S."/>
            <person name="Kraemer L."/>
            <person name="Andreson R."/>
            <person name="Gutowska M.A."/>
            <person name="Wolf J."/>
            <person name="Bergner S.V."/>
            <person name="Schilhabel M.B."/>
            <person name="Klostermeier U.C."/>
            <person name="Beiko R.G."/>
            <person name="Rosenstiel P."/>
            <person name="Hippler M."/>
            <person name="Laroche J."/>
        </authorList>
    </citation>
    <scope>NUCLEOTIDE SEQUENCE [LARGE SCALE GENOMIC DNA]</scope>
    <source>
        <strain evidence="2 3">CCMP1005</strain>
    </source>
</reference>
<dbReference type="AlphaFoldDB" id="K0TMM0"/>